<dbReference type="KEGG" id="mmj:MSMAS_1148"/>
<protein>
    <submittedName>
        <fullName evidence="3">Sensory transduction histidine kinase</fullName>
    </submittedName>
</protein>
<feature type="domain" description="PAS" evidence="1">
    <location>
        <begin position="93"/>
        <end position="162"/>
    </location>
</feature>
<dbReference type="Pfam" id="PF07568">
    <property type="entry name" value="HisKA_2"/>
    <property type="match status" value="1"/>
</dbReference>
<proteinExistence type="predicted"/>
<accession>A0A0E3RIL5</accession>
<dbReference type="InterPro" id="IPR000014">
    <property type="entry name" value="PAS"/>
</dbReference>
<dbReference type="HOGENOM" id="CLU_000445_114_57_2"/>
<dbReference type="Gene3D" id="3.30.565.10">
    <property type="entry name" value="Histidine kinase-like ATPase, C-terminal domain"/>
    <property type="match status" value="1"/>
</dbReference>
<dbReference type="InterPro" id="IPR035965">
    <property type="entry name" value="PAS-like_dom_sf"/>
</dbReference>
<dbReference type="InterPro" id="IPR011495">
    <property type="entry name" value="Sig_transdc_His_kin_sub2_dim/P"/>
</dbReference>
<dbReference type="Gene3D" id="2.10.70.100">
    <property type="match status" value="1"/>
</dbReference>
<dbReference type="Pfam" id="PF02518">
    <property type="entry name" value="HATPase_c"/>
    <property type="match status" value="1"/>
</dbReference>
<dbReference type="AlphaFoldDB" id="A0A0E3RIL5"/>
<sequence>MYRIFGLKPQEFEMTYDTFLDYVHPEDRDYVDKAVKKALNEGSFDINYRIVSANGEERVVHSQSKVVFSEKNTPVRIRGIIQDITEHIKGEEKIQHLANVVESSDDSIFSQSLKGIVTSWNKGAEQVYGYSAEEILGKNVSTLEPENLKGEIKKLIERVKNNEKIRYYETLRLRKDGTLINVSVTLSPVFSSSGELMAVSTIARDITERKRADEVLRKSEERFRALVTASSEVIYRMSPDWRCMNRLCGRGFLSDTENLNPTWLQEYILPEDQPYVTAVINEAIRTKSIFELEHRVRQADGSIGWTSSRAVPLLDKNGEIIEWFGASSDITERKQAEEALAKMDIARQKEIHHRIKNNLQVISSLLDLTAERFNNRGCIQDSEVLKAFRESQDRVISMALIHEELYKGEGFETLNFSSYIEELAENLLQTYVVGNLDINLKMNLEENAFFDMDTAVPLGMIVNELVSNSLKHAFPDRKEGEIRIELYKEENGECTKSINEDCKITNFVLTVSDNGVGIPEKFDMESIDTLGMQLVS</sequence>
<dbReference type="Pfam" id="PF08447">
    <property type="entry name" value="PAS_3"/>
    <property type="match status" value="2"/>
</dbReference>
<dbReference type="InterPro" id="IPR036890">
    <property type="entry name" value="HATPase_C_sf"/>
</dbReference>
<organism evidence="3 4">
    <name type="scientific">Methanosarcina mazei S-6</name>
    <dbReference type="NCBI Taxonomy" id="213585"/>
    <lineage>
        <taxon>Archaea</taxon>
        <taxon>Methanobacteriati</taxon>
        <taxon>Methanobacteriota</taxon>
        <taxon>Stenosarchaea group</taxon>
        <taxon>Methanomicrobia</taxon>
        <taxon>Methanosarcinales</taxon>
        <taxon>Methanosarcinaceae</taxon>
        <taxon>Methanosarcina</taxon>
    </lineage>
</organism>
<dbReference type="InterPro" id="IPR013655">
    <property type="entry name" value="PAS_fold_3"/>
</dbReference>
<dbReference type="PROSITE" id="PS50112">
    <property type="entry name" value="PAS"/>
    <property type="match status" value="2"/>
</dbReference>
<dbReference type="SMART" id="SM00091">
    <property type="entry name" value="PAS"/>
    <property type="match status" value="2"/>
</dbReference>
<dbReference type="Proteomes" id="UP000033097">
    <property type="component" value="Chromosome"/>
</dbReference>
<dbReference type="STRING" id="213585.MSMAS_1148"/>
<name>A0A0E3RIL5_METMZ</name>
<evidence type="ECO:0000313" key="4">
    <source>
        <dbReference type="Proteomes" id="UP000033097"/>
    </source>
</evidence>
<dbReference type="NCBIfam" id="TIGR00229">
    <property type="entry name" value="sensory_box"/>
    <property type="match status" value="3"/>
</dbReference>
<reference evidence="3 4" key="1">
    <citation type="submission" date="2014-07" db="EMBL/GenBank/DDBJ databases">
        <title>Methanogenic archaea and the global carbon cycle.</title>
        <authorList>
            <person name="Henriksen J.R."/>
            <person name="Luke J."/>
            <person name="Reinhart S."/>
            <person name="Benedict M.N."/>
            <person name="Youngblut N.D."/>
            <person name="Metcalf M.E."/>
            <person name="Whitaker R.J."/>
            <person name="Metcalf W.W."/>
        </authorList>
    </citation>
    <scope>NUCLEOTIDE SEQUENCE [LARGE SCALE GENOMIC DNA]</scope>
    <source>
        <strain evidence="3 4">S-6</strain>
    </source>
</reference>
<feature type="domain" description="PAC" evidence="2">
    <location>
        <begin position="290"/>
        <end position="342"/>
    </location>
</feature>
<dbReference type="PANTHER" id="PTHR43065">
    <property type="entry name" value="SENSOR HISTIDINE KINASE"/>
    <property type="match status" value="1"/>
</dbReference>
<evidence type="ECO:0000313" key="3">
    <source>
        <dbReference type="EMBL" id="AKB64344.1"/>
    </source>
</evidence>
<evidence type="ECO:0000259" key="1">
    <source>
        <dbReference type="PROSITE" id="PS50112"/>
    </source>
</evidence>
<dbReference type="SMART" id="SM00086">
    <property type="entry name" value="PAC"/>
    <property type="match status" value="3"/>
</dbReference>
<dbReference type="Gene3D" id="3.30.450.20">
    <property type="entry name" value="PAS domain"/>
    <property type="match status" value="3"/>
</dbReference>
<feature type="domain" description="PAS" evidence="1">
    <location>
        <begin position="1"/>
        <end position="42"/>
    </location>
</feature>
<dbReference type="SUPFAM" id="SSF55785">
    <property type="entry name" value="PYP-like sensor domain (PAS domain)"/>
    <property type="match status" value="3"/>
</dbReference>
<dbReference type="SUPFAM" id="SSF55874">
    <property type="entry name" value="ATPase domain of HSP90 chaperone/DNA topoisomerase II/histidine kinase"/>
    <property type="match status" value="1"/>
</dbReference>
<keyword evidence="3" id="KW-0808">Transferase</keyword>
<feature type="domain" description="PAC" evidence="2">
    <location>
        <begin position="166"/>
        <end position="218"/>
    </location>
</feature>
<dbReference type="PANTHER" id="PTHR43065:SF23">
    <property type="entry name" value="SENSOR HISTIDINE KINASE PDTAS"/>
    <property type="match status" value="1"/>
</dbReference>
<dbReference type="InterPro" id="IPR001610">
    <property type="entry name" value="PAC"/>
</dbReference>
<evidence type="ECO:0000259" key="2">
    <source>
        <dbReference type="PROSITE" id="PS50113"/>
    </source>
</evidence>
<dbReference type="InterPro" id="IPR003594">
    <property type="entry name" value="HATPase_dom"/>
</dbReference>
<keyword evidence="3" id="KW-0418">Kinase</keyword>
<feature type="domain" description="PAC" evidence="2">
    <location>
        <begin position="44"/>
        <end position="96"/>
    </location>
</feature>
<dbReference type="GO" id="GO:0016301">
    <property type="term" value="F:kinase activity"/>
    <property type="evidence" value="ECO:0007669"/>
    <property type="project" value="UniProtKB-KW"/>
</dbReference>
<gene>
    <name evidence="3" type="ORF">MSMAS_1148</name>
</gene>
<dbReference type="EMBL" id="CP009512">
    <property type="protein sequence ID" value="AKB64344.1"/>
    <property type="molecule type" value="Genomic_DNA"/>
</dbReference>
<dbReference type="CDD" id="cd00130">
    <property type="entry name" value="PAS"/>
    <property type="match status" value="3"/>
</dbReference>
<dbReference type="InterPro" id="IPR000700">
    <property type="entry name" value="PAS-assoc_C"/>
</dbReference>
<dbReference type="PROSITE" id="PS50113">
    <property type="entry name" value="PAC"/>
    <property type="match status" value="3"/>
</dbReference>
<dbReference type="Pfam" id="PF13426">
    <property type="entry name" value="PAS_9"/>
    <property type="match status" value="1"/>
</dbReference>
<dbReference type="PATRIC" id="fig|213585.10.peg.1435"/>